<keyword evidence="7" id="KW-1015">Disulfide bond</keyword>
<keyword evidence="3 10" id="KW-0812">Transmembrane</keyword>
<dbReference type="SUPFAM" id="SSF81321">
    <property type="entry name" value="Family A G protein-coupled receptor-like"/>
    <property type="match status" value="1"/>
</dbReference>
<protein>
    <submittedName>
        <fullName evidence="15">G-protein coupled receptors family 1 profile domain-containing protein</fullName>
    </submittedName>
</protein>
<evidence type="ECO:0000256" key="1">
    <source>
        <dbReference type="ARBA" id="ARBA00004651"/>
    </source>
</evidence>
<dbReference type="PRINTS" id="PR00237">
    <property type="entry name" value="GPCRRHODOPSN"/>
</dbReference>
<feature type="transmembrane region" description="Helical" evidence="12">
    <location>
        <begin position="612"/>
        <end position="635"/>
    </location>
</feature>
<comment type="subcellular location">
    <subcellularLocation>
        <location evidence="1">Cell membrane</location>
        <topology evidence="1">Multi-pass membrane protein</topology>
    </subcellularLocation>
</comment>
<dbReference type="SMART" id="SM01381">
    <property type="entry name" value="7TM_GPCR_Srsx"/>
    <property type="match status" value="1"/>
</dbReference>
<evidence type="ECO:0000256" key="10">
    <source>
        <dbReference type="RuleBase" id="RU000688"/>
    </source>
</evidence>
<feature type="compositionally biased region" description="Basic and acidic residues" evidence="11">
    <location>
        <begin position="372"/>
        <end position="384"/>
    </location>
</feature>
<evidence type="ECO:0000256" key="3">
    <source>
        <dbReference type="ARBA" id="ARBA00022692"/>
    </source>
</evidence>
<dbReference type="PROSITE" id="PS00237">
    <property type="entry name" value="G_PROTEIN_RECEP_F1_1"/>
    <property type="match status" value="1"/>
</dbReference>
<name>A0A914M2G8_MELIC</name>
<reference evidence="15" key="1">
    <citation type="submission" date="2022-11" db="UniProtKB">
        <authorList>
            <consortium name="WormBaseParasite"/>
        </authorList>
    </citation>
    <scope>IDENTIFICATION</scope>
</reference>
<evidence type="ECO:0000313" key="15">
    <source>
        <dbReference type="WBParaSite" id="Minc3s00922g18912"/>
    </source>
</evidence>
<feature type="transmembrane region" description="Helical" evidence="12">
    <location>
        <begin position="27"/>
        <end position="51"/>
    </location>
</feature>
<dbReference type="GO" id="GO:0045202">
    <property type="term" value="C:synapse"/>
    <property type="evidence" value="ECO:0007669"/>
    <property type="project" value="TreeGrafter"/>
</dbReference>
<feature type="transmembrane region" description="Helical" evidence="12">
    <location>
        <begin position="573"/>
        <end position="600"/>
    </location>
</feature>
<accession>A0A914M2G8</accession>
<keyword evidence="2" id="KW-1003">Cell membrane</keyword>
<dbReference type="AlphaFoldDB" id="A0A914M2G8"/>
<organism evidence="14 15">
    <name type="scientific">Meloidogyne incognita</name>
    <name type="common">Southern root-knot nematode worm</name>
    <name type="synonym">Oxyuris incognita</name>
    <dbReference type="NCBI Taxonomy" id="6306"/>
    <lineage>
        <taxon>Eukaryota</taxon>
        <taxon>Metazoa</taxon>
        <taxon>Ecdysozoa</taxon>
        <taxon>Nematoda</taxon>
        <taxon>Chromadorea</taxon>
        <taxon>Rhabditida</taxon>
        <taxon>Tylenchina</taxon>
        <taxon>Tylenchomorpha</taxon>
        <taxon>Tylenchoidea</taxon>
        <taxon>Meloidogynidae</taxon>
        <taxon>Meloidogyninae</taxon>
        <taxon>Meloidogyne</taxon>
        <taxon>Meloidogyne incognita group</taxon>
    </lineage>
</organism>
<dbReference type="PANTHER" id="PTHR24247:SF191">
    <property type="entry name" value="MUSCARINIC ACETYLCHOLINE RECEPTOR, B-TYPE, ISOFORM A"/>
    <property type="match status" value="1"/>
</dbReference>
<proteinExistence type="inferred from homology"/>
<evidence type="ECO:0000256" key="9">
    <source>
        <dbReference type="ARBA" id="ARBA00023224"/>
    </source>
</evidence>
<keyword evidence="14" id="KW-1185">Reference proteome</keyword>
<dbReference type="PANTHER" id="PTHR24247">
    <property type="entry name" value="5-HYDROXYTRYPTAMINE RECEPTOR"/>
    <property type="match status" value="1"/>
</dbReference>
<evidence type="ECO:0000256" key="4">
    <source>
        <dbReference type="ARBA" id="ARBA00022989"/>
    </source>
</evidence>
<feature type="region of interest" description="Disordered" evidence="11">
    <location>
        <begin position="301"/>
        <end position="450"/>
    </location>
</feature>
<evidence type="ECO:0000256" key="12">
    <source>
        <dbReference type="SAM" id="Phobius"/>
    </source>
</evidence>
<dbReference type="GO" id="GO:0007197">
    <property type="term" value="P:adenylate cyclase-inhibiting G protein-coupled acetylcholine receptor signaling pathway"/>
    <property type="evidence" value="ECO:0007669"/>
    <property type="project" value="TreeGrafter"/>
</dbReference>
<feature type="compositionally biased region" description="Basic residues" evidence="11">
    <location>
        <begin position="542"/>
        <end position="559"/>
    </location>
</feature>
<dbReference type="Proteomes" id="UP000887563">
    <property type="component" value="Unplaced"/>
</dbReference>
<dbReference type="Gene3D" id="1.20.1070.10">
    <property type="entry name" value="Rhodopsin 7-helix transmembrane proteins"/>
    <property type="match status" value="2"/>
</dbReference>
<feature type="transmembrane region" description="Helical" evidence="12">
    <location>
        <begin position="199"/>
        <end position="218"/>
    </location>
</feature>
<evidence type="ECO:0000256" key="8">
    <source>
        <dbReference type="ARBA" id="ARBA00023170"/>
    </source>
</evidence>
<feature type="transmembrane region" description="Helical" evidence="12">
    <location>
        <begin position="144"/>
        <end position="169"/>
    </location>
</feature>
<evidence type="ECO:0000256" key="6">
    <source>
        <dbReference type="ARBA" id="ARBA00023136"/>
    </source>
</evidence>
<sequence length="654" mass="73144">MNNNTETLIITTQTTTTIYLNLAWSEILLVLLMAVISAVTVVGNLVVLLSFLLDRQIRQPSNFFIFSLAVSDLIIGLEGIPVYTYFLINGQRWPFGAFLCDLWLSVDYACCLASIYTVLGITADRYLSVKYPAAYRNWRTKGRVLLIIAAIWVLPSVLFSISIFGYGWFSGKGRILREDECYVQFMTNPYLNAGMYLSYYWSTLILMLYLYYGIYSAAKQLASKSDQKQKRLAILAEMRGGEGGGHEVAIRPDSRDEQSLGPVLSEALGTLDSSETKPFRKASTRLLNAIQNGRLLSLRTKNAVNSSTSDGASSKADSLNTKEKCPKKLSINANNKEQNIIEPNKSTSLTLLGPNNETSNSLEQQQSQSLSPHKEGILEKRENSSEGGDGAFSPDFGDRVPFIDESAQSSAMSTPKDLREEEEKENKIPTRVGPNSFRSHSVPSSNQHKEEKTFIPIDCNNGLNGGCNNQTNVDNLMKEEKALPIFDKIPPQLQIRPSVITVTQLNIHREITANFTEGIGGLRKWVDAARGGGRNVRTQSEKKRKQQKQKGQPHNRKFSKGSSSRSENRARKALRTITVILGTFTLFWTPFYVLATIYGFCERCSSSAGFQALYTVSYILCYMNSPINPLCYAAANQQFKRTFKRILRGDLHRN</sequence>
<evidence type="ECO:0000256" key="2">
    <source>
        <dbReference type="ARBA" id="ARBA00022475"/>
    </source>
</evidence>
<keyword evidence="5 10" id="KW-0297">G-protein coupled receptor</keyword>
<feature type="transmembrane region" description="Helical" evidence="12">
    <location>
        <begin position="63"/>
        <end position="86"/>
    </location>
</feature>
<dbReference type="Pfam" id="PF00001">
    <property type="entry name" value="7tm_1"/>
    <property type="match status" value="2"/>
</dbReference>
<dbReference type="InterPro" id="IPR017452">
    <property type="entry name" value="GPCR_Rhodpsn_7TM"/>
</dbReference>
<keyword evidence="6 12" id="KW-0472">Membrane</keyword>
<evidence type="ECO:0000256" key="5">
    <source>
        <dbReference type="ARBA" id="ARBA00023040"/>
    </source>
</evidence>
<dbReference type="GO" id="GO:0030425">
    <property type="term" value="C:dendrite"/>
    <property type="evidence" value="ECO:0007669"/>
    <property type="project" value="TreeGrafter"/>
</dbReference>
<evidence type="ECO:0000256" key="11">
    <source>
        <dbReference type="SAM" id="MobiDB-lite"/>
    </source>
</evidence>
<feature type="compositionally biased region" description="Polar residues" evidence="11">
    <location>
        <begin position="436"/>
        <end position="446"/>
    </location>
</feature>
<dbReference type="GO" id="GO:0005886">
    <property type="term" value="C:plasma membrane"/>
    <property type="evidence" value="ECO:0007669"/>
    <property type="project" value="UniProtKB-SubCell"/>
</dbReference>
<feature type="compositionally biased region" description="Low complexity" evidence="11">
    <location>
        <begin position="355"/>
        <end position="371"/>
    </location>
</feature>
<dbReference type="PROSITE" id="PS50262">
    <property type="entry name" value="G_PROTEIN_RECEP_F1_2"/>
    <property type="match status" value="1"/>
</dbReference>
<feature type="region of interest" description="Disordered" evidence="11">
    <location>
        <begin position="530"/>
        <end position="569"/>
    </location>
</feature>
<dbReference type="InterPro" id="IPR000276">
    <property type="entry name" value="GPCR_Rhodpsn"/>
</dbReference>
<keyword evidence="9 10" id="KW-0807">Transducer</keyword>
<dbReference type="FunFam" id="1.20.1070.10:FF:000365">
    <property type="entry name" value="Muscarinic acetylcholine receptor gar-2"/>
    <property type="match status" value="1"/>
</dbReference>
<dbReference type="GO" id="GO:0004993">
    <property type="term" value="F:G protein-coupled serotonin receptor activity"/>
    <property type="evidence" value="ECO:0007669"/>
    <property type="project" value="TreeGrafter"/>
</dbReference>
<keyword evidence="4 12" id="KW-1133">Transmembrane helix</keyword>
<evidence type="ECO:0000259" key="13">
    <source>
        <dbReference type="PROSITE" id="PS50262"/>
    </source>
</evidence>
<feature type="transmembrane region" description="Helical" evidence="12">
    <location>
        <begin position="106"/>
        <end position="123"/>
    </location>
</feature>
<evidence type="ECO:0000313" key="14">
    <source>
        <dbReference type="Proteomes" id="UP000887563"/>
    </source>
</evidence>
<comment type="similarity">
    <text evidence="10">Belongs to the G-protein coupled receptor 1 family.</text>
</comment>
<keyword evidence="8 10" id="KW-0675">Receptor</keyword>
<dbReference type="WBParaSite" id="Minc3s00922g18912">
    <property type="protein sequence ID" value="Minc3s00922g18912"/>
    <property type="gene ID" value="Minc3s00922g18912"/>
</dbReference>
<evidence type="ECO:0000256" key="7">
    <source>
        <dbReference type="ARBA" id="ARBA00023157"/>
    </source>
</evidence>
<feature type="compositionally biased region" description="Polar residues" evidence="11">
    <location>
        <begin position="301"/>
        <end position="319"/>
    </location>
</feature>
<dbReference type="GO" id="GO:0016907">
    <property type="term" value="F:G protein-coupled acetylcholine receptor activity"/>
    <property type="evidence" value="ECO:0007669"/>
    <property type="project" value="TreeGrafter"/>
</dbReference>
<feature type="compositionally biased region" description="Basic and acidic residues" evidence="11">
    <location>
        <begin position="416"/>
        <end position="428"/>
    </location>
</feature>
<dbReference type="GO" id="GO:0007187">
    <property type="term" value="P:G protein-coupled receptor signaling pathway, coupled to cyclic nucleotide second messenger"/>
    <property type="evidence" value="ECO:0007669"/>
    <property type="project" value="TreeGrafter"/>
</dbReference>
<feature type="domain" description="G-protein coupled receptors family 1 profile" evidence="13">
    <location>
        <begin position="43"/>
        <end position="632"/>
    </location>
</feature>